<comment type="caution">
    <text evidence="5">The sequence shown here is derived from an EMBL/GenBank/DDBJ whole genome shotgun (WGS) entry which is preliminary data.</text>
</comment>
<name>A0A929RYG4_9BACT</name>
<evidence type="ECO:0000256" key="2">
    <source>
        <dbReference type="ARBA" id="ARBA00022803"/>
    </source>
</evidence>
<keyword evidence="4" id="KW-0732">Signal</keyword>
<sequence>MKRFILFFLVLFGLTAVQAQVIVDLKKGGPTVKSKTLKDYDHQGRDERALREDSVQYVDCLRRAFNALATDSLQQAETLFKEALHLRPDAKGNYVVWRNLGLISLARVEMRQAIERFTKALLAQPGDQESRYNRAKAYFLLNNFSETIADCDFFLKQDATNLLADSVHLLRAAAKVELRQYAAARAELTDLLTRKPNKSEAHLLLLCILQAEGRQQEMRAETVKFCKNCPNNKQDLVMFLDGAKQTGNIEEAKIIYDALLEDAPDNGLYRIERAKILLALGQKQAAREDLKIARRSGIPSAAWKELEQKLK</sequence>
<proteinExistence type="predicted"/>
<evidence type="ECO:0000256" key="1">
    <source>
        <dbReference type="ARBA" id="ARBA00022737"/>
    </source>
</evidence>
<dbReference type="PANTHER" id="PTHR44858:SF1">
    <property type="entry name" value="UDP-N-ACETYLGLUCOSAMINE--PEPTIDE N-ACETYLGLUCOSAMINYLTRANSFERASE SPINDLY-RELATED"/>
    <property type="match status" value="1"/>
</dbReference>
<organism evidence="5 6">
    <name type="scientific">Alloprevotella tannerae</name>
    <dbReference type="NCBI Taxonomy" id="76122"/>
    <lineage>
        <taxon>Bacteria</taxon>
        <taxon>Pseudomonadati</taxon>
        <taxon>Bacteroidota</taxon>
        <taxon>Bacteroidia</taxon>
        <taxon>Bacteroidales</taxon>
        <taxon>Prevotellaceae</taxon>
        <taxon>Alloprevotella</taxon>
    </lineage>
</organism>
<accession>A0A929RYG4</accession>
<reference evidence="5" key="1">
    <citation type="submission" date="2020-04" db="EMBL/GenBank/DDBJ databases">
        <title>Deep metagenomics examines the oral microbiome during advanced dental caries in children, revealing novel taxa and co-occurrences with host molecules.</title>
        <authorList>
            <person name="Baker J.L."/>
            <person name="Morton J.T."/>
            <person name="Dinis M."/>
            <person name="Alvarez R."/>
            <person name="Tran N.C."/>
            <person name="Knight R."/>
            <person name="Edlund A."/>
        </authorList>
    </citation>
    <scope>NUCLEOTIDE SEQUENCE</scope>
    <source>
        <strain evidence="5">JCVI_34_bin.1</strain>
    </source>
</reference>
<dbReference type="SUPFAM" id="SSF48452">
    <property type="entry name" value="TPR-like"/>
    <property type="match status" value="1"/>
</dbReference>
<protein>
    <recommendedName>
        <fullName evidence="7">Tetratricopeptide repeat protein</fullName>
    </recommendedName>
</protein>
<dbReference type="InterPro" id="IPR011990">
    <property type="entry name" value="TPR-like_helical_dom_sf"/>
</dbReference>
<evidence type="ECO:0000256" key="4">
    <source>
        <dbReference type="SAM" id="SignalP"/>
    </source>
</evidence>
<dbReference type="EMBL" id="JABZGR010000017">
    <property type="protein sequence ID" value="MBF0970606.1"/>
    <property type="molecule type" value="Genomic_DNA"/>
</dbReference>
<gene>
    <name evidence="5" type="ORF">HXK21_06140</name>
</gene>
<dbReference type="Gene3D" id="1.25.40.10">
    <property type="entry name" value="Tetratricopeptide repeat domain"/>
    <property type="match status" value="2"/>
</dbReference>
<dbReference type="AlphaFoldDB" id="A0A929RYG4"/>
<keyword evidence="1" id="KW-0677">Repeat</keyword>
<dbReference type="SMART" id="SM00028">
    <property type="entry name" value="TPR"/>
    <property type="match status" value="3"/>
</dbReference>
<dbReference type="Proteomes" id="UP000704068">
    <property type="component" value="Unassembled WGS sequence"/>
</dbReference>
<dbReference type="PROSITE" id="PS50005">
    <property type="entry name" value="TPR"/>
    <property type="match status" value="1"/>
</dbReference>
<evidence type="ECO:0000313" key="5">
    <source>
        <dbReference type="EMBL" id="MBF0970606.1"/>
    </source>
</evidence>
<dbReference type="RefSeq" id="WP_303764142.1">
    <property type="nucleotide sequence ID" value="NZ_JABZGR010000017.1"/>
</dbReference>
<feature type="signal peptide" evidence="4">
    <location>
        <begin position="1"/>
        <end position="19"/>
    </location>
</feature>
<evidence type="ECO:0000313" key="6">
    <source>
        <dbReference type="Proteomes" id="UP000704068"/>
    </source>
</evidence>
<dbReference type="Pfam" id="PF13432">
    <property type="entry name" value="TPR_16"/>
    <property type="match status" value="2"/>
</dbReference>
<evidence type="ECO:0000256" key="3">
    <source>
        <dbReference type="PROSITE-ProRule" id="PRU00339"/>
    </source>
</evidence>
<dbReference type="PANTHER" id="PTHR44858">
    <property type="entry name" value="TETRATRICOPEPTIDE REPEAT PROTEIN 6"/>
    <property type="match status" value="1"/>
</dbReference>
<keyword evidence="2 3" id="KW-0802">TPR repeat</keyword>
<dbReference type="InterPro" id="IPR050498">
    <property type="entry name" value="Ycf3"/>
</dbReference>
<dbReference type="InterPro" id="IPR019734">
    <property type="entry name" value="TPR_rpt"/>
</dbReference>
<evidence type="ECO:0008006" key="7">
    <source>
        <dbReference type="Google" id="ProtNLM"/>
    </source>
</evidence>
<feature type="chain" id="PRO_5036827557" description="Tetratricopeptide repeat protein" evidence="4">
    <location>
        <begin position="20"/>
        <end position="311"/>
    </location>
</feature>
<feature type="repeat" description="TPR" evidence="3">
    <location>
        <begin position="94"/>
        <end position="127"/>
    </location>
</feature>